<evidence type="ECO:0000313" key="1">
    <source>
        <dbReference type="EMBL" id="KAI5673860.1"/>
    </source>
</evidence>
<comment type="caution">
    <text evidence="1">The sequence shown here is derived from an EMBL/GenBank/DDBJ whole genome shotgun (WGS) entry which is preliminary data.</text>
</comment>
<gene>
    <name evidence="1" type="ORF">M9H77_14224</name>
</gene>
<accession>A0ACC0BML9</accession>
<keyword evidence="2" id="KW-1185">Reference proteome</keyword>
<dbReference type="EMBL" id="CM044703">
    <property type="protein sequence ID" value="KAI5673860.1"/>
    <property type="molecule type" value="Genomic_DNA"/>
</dbReference>
<protein>
    <submittedName>
        <fullName evidence="1">Uncharacterized protein</fullName>
    </submittedName>
</protein>
<proteinExistence type="predicted"/>
<organism evidence="1 2">
    <name type="scientific">Catharanthus roseus</name>
    <name type="common">Madagascar periwinkle</name>
    <name type="synonym">Vinca rosea</name>
    <dbReference type="NCBI Taxonomy" id="4058"/>
    <lineage>
        <taxon>Eukaryota</taxon>
        <taxon>Viridiplantae</taxon>
        <taxon>Streptophyta</taxon>
        <taxon>Embryophyta</taxon>
        <taxon>Tracheophyta</taxon>
        <taxon>Spermatophyta</taxon>
        <taxon>Magnoliopsida</taxon>
        <taxon>eudicotyledons</taxon>
        <taxon>Gunneridae</taxon>
        <taxon>Pentapetalae</taxon>
        <taxon>asterids</taxon>
        <taxon>lamiids</taxon>
        <taxon>Gentianales</taxon>
        <taxon>Apocynaceae</taxon>
        <taxon>Rauvolfioideae</taxon>
        <taxon>Vinceae</taxon>
        <taxon>Catharanthinae</taxon>
        <taxon>Catharanthus</taxon>
    </lineage>
</organism>
<evidence type="ECO:0000313" key="2">
    <source>
        <dbReference type="Proteomes" id="UP001060085"/>
    </source>
</evidence>
<name>A0ACC0BML9_CATRO</name>
<reference evidence="2" key="1">
    <citation type="journal article" date="2023" name="Nat. Plants">
        <title>Single-cell RNA sequencing provides a high-resolution roadmap for understanding the multicellular compartmentation of specialized metabolism.</title>
        <authorList>
            <person name="Sun S."/>
            <person name="Shen X."/>
            <person name="Li Y."/>
            <person name="Li Y."/>
            <person name="Wang S."/>
            <person name="Li R."/>
            <person name="Zhang H."/>
            <person name="Shen G."/>
            <person name="Guo B."/>
            <person name="Wei J."/>
            <person name="Xu J."/>
            <person name="St-Pierre B."/>
            <person name="Chen S."/>
            <person name="Sun C."/>
        </authorList>
    </citation>
    <scope>NUCLEOTIDE SEQUENCE [LARGE SCALE GENOMIC DNA]</scope>
</reference>
<dbReference type="Proteomes" id="UP001060085">
    <property type="component" value="Linkage Group LG03"/>
</dbReference>
<sequence>MGSASIVTPSSSLSVTSGPEAYHEGDSYYKVGQIGMKAWNVYEQEARYYRMETYESQERMKSFLYEEKFANNIDNVHRIVLSPLSRQKEARKACAQKKVRFEEQP</sequence>